<evidence type="ECO:0000313" key="2">
    <source>
        <dbReference type="Proteomes" id="UP000076858"/>
    </source>
</evidence>
<dbReference type="EMBL" id="LRGB01001348">
    <property type="protein sequence ID" value="KZS12795.1"/>
    <property type="molecule type" value="Genomic_DNA"/>
</dbReference>
<sequence>MQLWNPGLRDRHVFENCISPAENETSLCDATCEEYSETTDKTTLRFSSV</sequence>
<gene>
    <name evidence="1" type="ORF">APZ42_022025</name>
</gene>
<dbReference type="AlphaFoldDB" id="A0A164VYY1"/>
<accession>A0A164VYY1</accession>
<keyword evidence="2" id="KW-1185">Reference proteome</keyword>
<organism evidence="1 2">
    <name type="scientific">Daphnia magna</name>
    <dbReference type="NCBI Taxonomy" id="35525"/>
    <lineage>
        <taxon>Eukaryota</taxon>
        <taxon>Metazoa</taxon>
        <taxon>Ecdysozoa</taxon>
        <taxon>Arthropoda</taxon>
        <taxon>Crustacea</taxon>
        <taxon>Branchiopoda</taxon>
        <taxon>Diplostraca</taxon>
        <taxon>Cladocera</taxon>
        <taxon>Anomopoda</taxon>
        <taxon>Daphniidae</taxon>
        <taxon>Daphnia</taxon>
    </lineage>
</organism>
<proteinExistence type="predicted"/>
<reference evidence="1 2" key="1">
    <citation type="submission" date="2016-03" db="EMBL/GenBank/DDBJ databases">
        <title>EvidentialGene: Evidence-directed Construction of Genes on Genomes.</title>
        <authorList>
            <person name="Gilbert D.G."/>
            <person name="Choi J.-H."/>
            <person name="Mockaitis K."/>
            <person name="Colbourne J."/>
            <person name="Pfrender M."/>
        </authorList>
    </citation>
    <scope>NUCLEOTIDE SEQUENCE [LARGE SCALE GENOMIC DNA]</scope>
    <source>
        <strain evidence="1 2">Xinb3</strain>
        <tissue evidence="1">Complete organism</tissue>
    </source>
</reference>
<protein>
    <submittedName>
        <fullName evidence="1">Uncharacterized protein</fullName>
    </submittedName>
</protein>
<dbReference type="Proteomes" id="UP000076858">
    <property type="component" value="Unassembled WGS sequence"/>
</dbReference>
<comment type="caution">
    <text evidence="1">The sequence shown here is derived from an EMBL/GenBank/DDBJ whole genome shotgun (WGS) entry which is preliminary data.</text>
</comment>
<evidence type="ECO:0000313" key="1">
    <source>
        <dbReference type="EMBL" id="KZS12795.1"/>
    </source>
</evidence>
<name>A0A164VYY1_9CRUS</name>